<sequence>MTTDNTPVDDPEALRHILATTDALLLDFDGPVCSIFANVPAHHVAGQLRRVLAEAGHTELPAEVEKTADPFDVLIHAATLGSDQAHHVESSLRAHEVEAATTAEPTPGAHDLIRTWHATGRKLAIVSNNSQAAVNTYLHQHELNPFVHFVSARTDPNPALLKPSPHLIGQASAALTTPPPKCTLIGDSLTDLRATRAARTRAIGYANKPGKADLFTAEHPAAITTSMVPLGLAARSR</sequence>
<dbReference type="Pfam" id="PF00702">
    <property type="entry name" value="Hydrolase"/>
    <property type="match status" value="1"/>
</dbReference>
<dbReference type="Gene3D" id="3.40.50.1000">
    <property type="entry name" value="HAD superfamily/HAD-like"/>
    <property type="match status" value="1"/>
</dbReference>
<dbReference type="Proteomes" id="UP000282084">
    <property type="component" value="Unassembled WGS sequence"/>
</dbReference>
<gene>
    <name evidence="1" type="ORF">C8E97_0526</name>
</gene>
<evidence type="ECO:0000313" key="1">
    <source>
        <dbReference type="EMBL" id="RKT52031.1"/>
    </source>
</evidence>
<dbReference type="InterPro" id="IPR036412">
    <property type="entry name" value="HAD-like_sf"/>
</dbReference>
<keyword evidence="2" id="KW-1185">Reference proteome</keyword>
<reference evidence="1 2" key="1">
    <citation type="submission" date="2018-10" db="EMBL/GenBank/DDBJ databases">
        <title>Sequencing the genomes of 1000 actinobacteria strains.</title>
        <authorList>
            <person name="Klenk H.-P."/>
        </authorList>
    </citation>
    <scope>NUCLEOTIDE SEQUENCE [LARGE SCALE GENOMIC DNA]</scope>
    <source>
        <strain evidence="1 2">DSM 43800</strain>
    </source>
</reference>
<dbReference type="InterPro" id="IPR023214">
    <property type="entry name" value="HAD_sf"/>
</dbReference>
<dbReference type="SUPFAM" id="SSF56784">
    <property type="entry name" value="HAD-like"/>
    <property type="match status" value="1"/>
</dbReference>
<dbReference type="PANTHER" id="PTHR43434:SF1">
    <property type="entry name" value="PHOSPHOGLYCOLATE PHOSPHATASE"/>
    <property type="match status" value="1"/>
</dbReference>
<dbReference type="InterPro" id="IPR050155">
    <property type="entry name" value="HAD-like_hydrolase_sf"/>
</dbReference>
<dbReference type="GO" id="GO:0006281">
    <property type="term" value="P:DNA repair"/>
    <property type="evidence" value="ECO:0007669"/>
    <property type="project" value="TreeGrafter"/>
</dbReference>
<dbReference type="OrthoDB" id="4547358at2"/>
<dbReference type="Gene3D" id="1.10.150.240">
    <property type="entry name" value="Putative phosphatase, domain 2"/>
    <property type="match status" value="1"/>
</dbReference>
<dbReference type="GO" id="GO:0005829">
    <property type="term" value="C:cytosol"/>
    <property type="evidence" value="ECO:0007669"/>
    <property type="project" value="TreeGrafter"/>
</dbReference>
<dbReference type="PANTHER" id="PTHR43434">
    <property type="entry name" value="PHOSPHOGLYCOLATE PHOSPHATASE"/>
    <property type="match status" value="1"/>
</dbReference>
<name>A0A495VRQ4_9PSEU</name>
<proteinExistence type="predicted"/>
<accession>A0A495VRQ4</accession>
<dbReference type="EMBL" id="RBXO01000001">
    <property type="protein sequence ID" value="RKT52031.1"/>
    <property type="molecule type" value="Genomic_DNA"/>
</dbReference>
<dbReference type="GO" id="GO:0008967">
    <property type="term" value="F:phosphoglycolate phosphatase activity"/>
    <property type="evidence" value="ECO:0007669"/>
    <property type="project" value="TreeGrafter"/>
</dbReference>
<protein>
    <submittedName>
        <fullName evidence="1">Beta-phosphoglucomutase-like phosphatase (HAD superfamily)</fullName>
    </submittedName>
</protein>
<dbReference type="AlphaFoldDB" id="A0A495VRQ4"/>
<evidence type="ECO:0000313" key="2">
    <source>
        <dbReference type="Proteomes" id="UP000282084"/>
    </source>
</evidence>
<dbReference type="InterPro" id="IPR023198">
    <property type="entry name" value="PGP-like_dom2"/>
</dbReference>
<dbReference type="RefSeq" id="WP_121001276.1">
    <property type="nucleotide sequence ID" value="NZ_RBXO01000001.1"/>
</dbReference>
<comment type="caution">
    <text evidence="1">The sequence shown here is derived from an EMBL/GenBank/DDBJ whole genome shotgun (WGS) entry which is preliminary data.</text>
</comment>
<organism evidence="1 2">
    <name type="scientific">Saccharothrix australiensis</name>
    <dbReference type="NCBI Taxonomy" id="2072"/>
    <lineage>
        <taxon>Bacteria</taxon>
        <taxon>Bacillati</taxon>
        <taxon>Actinomycetota</taxon>
        <taxon>Actinomycetes</taxon>
        <taxon>Pseudonocardiales</taxon>
        <taxon>Pseudonocardiaceae</taxon>
        <taxon>Saccharothrix</taxon>
    </lineage>
</organism>